<organism evidence="3 4">
    <name type="scientific">Actinomadura rubrisoli</name>
    <dbReference type="NCBI Taxonomy" id="2530368"/>
    <lineage>
        <taxon>Bacteria</taxon>
        <taxon>Bacillati</taxon>
        <taxon>Actinomycetota</taxon>
        <taxon>Actinomycetes</taxon>
        <taxon>Streptosporangiales</taxon>
        <taxon>Thermomonosporaceae</taxon>
        <taxon>Actinomadura</taxon>
    </lineage>
</organism>
<reference evidence="3 4" key="1">
    <citation type="submission" date="2019-03" db="EMBL/GenBank/DDBJ databases">
        <title>Draft genome sequences of novel Actinobacteria.</title>
        <authorList>
            <person name="Sahin N."/>
            <person name="Ay H."/>
            <person name="Saygin H."/>
        </authorList>
    </citation>
    <scope>NUCLEOTIDE SEQUENCE [LARGE SCALE GENOMIC DNA]</scope>
    <source>
        <strain evidence="3 4">H3C3</strain>
    </source>
</reference>
<comment type="caution">
    <text evidence="3">The sequence shown here is derived from an EMBL/GenBank/DDBJ whole genome shotgun (WGS) entry which is preliminary data.</text>
</comment>
<evidence type="ECO:0000256" key="2">
    <source>
        <dbReference type="SAM" id="Phobius"/>
    </source>
</evidence>
<dbReference type="Pfam" id="PF10935">
    <property type="entry name" value="DUF2637"/>
    <property type="match status" value="1"/>
</dbReference>
<accession>A0A4R5C653</accession>
<keyword evidence="2" id="KW-1133">Transmembrane helix</keyword>
<name>A0A4R5C653_9ACTN</name>
<evidence type="ECO:0000313" key="3">
    <source>
        <dbReference type="EMBL" id="TDD95158.1"/>
    </source>
</evidence>
<gene>
    <name evidence="3" type="ORF">E1298_05790</name>
</gene>
<sequence>MDRVIRWASAASVIVVAGIAAVISYKHMYHLVLRYGETSWTAALLPVSVDGMLATTRSASASRRPPTRVTRSAAVPPCARYRAPSRPPLGRTPVVQFAMGGVGQLETLSIQGGCRGPRARTRHRATPAGHPPGSSPTTGRSRRPHGRGGAEDRTR</sequence>
<feature type="transmembrane region" description="Helical" evidence="2">
    <location>
        <begin position="6"/>
        <end position="25"/>
    </location>
</feature>
<evidence type="ECO:0000256" key="1">
    <source>
        <dbReference type="SAM" id="MobiDB-lite"/>
    </source>
</evidence>
<dbReference type="EMBL" id="SMKU01000014">
    <property type="protein sequence ID" value="TDD95158.1"/>
    <property type="molecule type" value="Genomic_DNA"/>
</dbReference>
<dbReference type="InterPro" id="IPR021235">
    <property type="entry name" value="DUF2637"/>
</dbReference>
<proteinExistence type="predicted"/>
<feature type="compositionally biased region" description="Low complexity" evidence="1">
    <location>
        <begin position="58"/>
        <end position="68"/>
    </location>
</feature>
<feature type="region of interest" description="Disordered" evidence="1">
    <location>
        <begin position="109"/>
        <end position="155"/>
    </location>
</feature>
<dbReference type="OrthoDB" id="3393357at2"/>
<dbReference type="AlphaFoldDB" id="A0A4R5C653"/>
<keyword evidence="4" id="KW-1185">Reference proteome</keyword>
<keyword evidence="2" id="KW-0812">Transmembrane</keyword>
<protein>
    <submittedName>
        <fullName evidence="3">DUF2637 domain-containing protein</fullName>
    </submittedName>
</protein>
<dbReference type="Proteomes" id="UP000294513">
    <property type="component" value="Unassembled WGS sequence"/>
</dbReference>
<feature type="region of interest" description="Disordered" evidence="1">
    <location>
        <begin position="58"/>
        <end position="92"/>
    </location>
</feature>
<evidence type="ECO:0000313" key="4">
    <source>
        <dbReference type="Proteomes" id="UP000294513"/>
    </source>
</evidence>
<keyword evidence="2" id="KW-0472">Membrane</keyword>